<evidence type="ECO:0000256" key="2">
    <source>
        <dbReference type="ARBA" id="ARBA00005992"/>
    </source>
</evidence>
<dbReference type="InterPro" id="IPR038063">
    <property type="entry name" value="Transpep_catalytic_dom"/>
</dbReference>
<sequence length="219" mass="24600">MTEKEIQTLGEKDPRLDRLTCLEILARLNGKASYYIAKDIKKKCPLKVPNDFHAFRYWSPLPDRIEHVRHVPKFILVVKNIPFIGWYEKGKLVGDTITCIGKKPEWTRNGLYKVEEKDASHVSQSYPNAYGRPAAMPLALKVYGNVWIHAGDVVGGYSSHGCINLPLSSAEELFRWADKGTPVLITDSLKNIQKDLKGTTKNKPPPSVPQKSTTSNSRG</sequence>
<dbReference type="PANTHER" id="PTHR30582:SF2">
    <property type="entry name" value="L,D-TRANSPEPTIDASE YCIB-RELATED"/>
    <property type="match status" value="1"/>
</dbReference>
<keyword evidence="4 7" id="KW-0133">Cell shape</keyword>
<evidence type="ECO:0000256" key="7">
    <source>
        <dbReference type="PROSITE-ProRule" id="PRU01373"/>
    </source>
</evidence>
<dbReference type="Pfam" id="PF03734">
    <property type="entry name" value="YkuD"/>
    <property type="match status" value="1"/>
</dbReference>
<dbReference type="AlphaFoldDB" id="A0A9W6CUV5"/>
<dbReference type="InterPro" id="IPR050979">
    <property type="entry name" value="LD-transpeptidase"/>
</dbReference>
<gene>
    <name evidence="10" type="ORF">DAMNIGENAA_03570</name>
</gene>
<evidence type="ECO:0000256" key="4">
    <source>
        <dbReference type="ARBA" id="ARBA00022960"/>
    </source>
</evidence>
<dbReference type="RefSeq" id="WP_281791943.1">
    <property type="nucleotide sequence ID" value="NZ_BSDR01000001.1"/>
</dbReference>
<dbReference type="Proteomes" id="UP001144372">
    <property type="component" value="Unassembled WGS sequence"/>
</dbReference>
<evidence type="ECO:0000256" key="3">
    <source>
        <dbReference type="ARBA" id="ARBA00022679"/>
    </source>
</evidence>
<comment type="caution">
    <text evidence="10">The sequence shown here is derived from an EMBL/GenBank/DDBJ whole genome shotgun (WGS) entry which is preliminary data.</text>
</comment>
<dbReference type="PROSITE" id="PS52029">
    <property type="entry name" value="LD_TPASE"/>
    <property type="match status" value="1"/>
</dbReference>
<protein>
    <recommendedName>
        <fullName evidence="9">L,D-TPase catalytic domain-containing protein</fullName>
    </recommendedName>
</protein>
<feature type="compositionally biased region" description="Polar residues" evidence="8">
    <location>
        <begin position="209"/>
        <end position="219"/>
    </location>
</feature>
<dbReference type="GO" id="GO:0005576">
    <property type="term" value="C:extracellular region"/>
    <property type="evidence" value="ECO:0007669"/>
    <property type="project" value="TreeGrafter"/>
</dbReference>
<evidence type="ECO:0000256" key="6">
    <source>
        <dbReference type="ARBA" id="ARBA00023316"/>
    </source>
</evidence>
<dbReference type="GO" id="GO:0008360">
    <property type="term" value="P:regulation of cell shape"/>
    <property type="evidence" value="ECO:0007669"/>
    <property type="project" value="UniProtKB-UniRule"/>
</dbReference>
<evidence type="ECO:0000313" key="10">
    <source>
        <dbReference type="EMBL" id="GLI32924.1"/>
    </source>
</evidence>
<reference evidence="10" key="1">
    <citation type="submission" date="2022-12" db="EMBL/GenBank/DDBJ databases">
        <title>Reference genome sequencing for broad-spectrum identification of bacterial and archaeal isolates by mass spectrometry.</title>
        <authorList>
            <person name="Sekiguchi Y."/>
            <person name="Tourlousse D.M."/>
        </authorList>
    </citation>
    <scope>NUCLEOTIDE SEQUENCE</scope>
    <source>
        <strain evidence="10">ASRB1</strain>
    </source>
</reference>
<dbReference type="EMBL" id="BSDR01000001">
    <property type="protein sequence ID" value="GLI32924.1"/>
    <property type="molecule type" value="Genomic_DNA"/>
</dbReference>
<dbReference type="GO" id="GO:0071972">
    <property type="term" value="F:peptidoglycan L,D-transpeptidase activity"/>
    <property type="evidence" value="ECO:0007669"/>
    <property type="project" value="TreeGrafter"/>
</dbReference>
<feature type="active site" description="Proton donor/acceptor" evidence="7">
    <location>
        <position position="149"/>
    </location>
</feature>
<name>A0A9W6CUV5_9BACT</name>
<dbReference type="GO" id="GO:0018104">
    <property type="term" value="P:peptidoglycan-protein cross-linking"/>
    <property type="evidence" value="ECO:0007669"/>
    <property type="project" value="TreeGrafter"/>
</dbReference>
<keyword evidence="11" id="KW-1185">Reference proteome</keyword>
<comment type="similarity">
    <text evidence="2">Belongs to the YkuD family.</text>
</comment>
<feature type="region of interest" description="Disordered" evidence="8">
    <location>
        <begin position="195"/>
        <end position="219"/>
    </location>
</feature>
<dbReference type="CDD" id="cd16913">
    <property type="entry name" value="YkuD_like"/>
    <property type="match status" value="1"/>
</dbReference>
<dbReference type="PANTHER" id="PTHR30582">
    <property type="entry name" value="L,D-TRANSPEPTIDASE"/>
    <property type="match status" value="1"/>
</dbReference>
<dbReference type="GO" id="GO:0071555">
    <property type="term" value="P:cell wall organization"/>
    <property type="evidence" value="ECO:0007669"/>
    <property type="project" value="UniProtKB-UniRule"/>
</dbReference>
<dbReference type="GO" id="GO:0016740">
    <property type="term" value="F:transferase activity"/>
    <property type="evidence" value="ECO:0007669"/>
    <property type="project" value="UniProtKB-KW"/>
</dbReference>
<keyword evidence="6 7" id="KW-0961">Cell wall biogenesis/degradation</keyword>
<feature type="active site" description="Nucleophile" evidence="7">
    <location>
        <position position="162"/>
    </location>
</feature>
<accession>A0A9W6CUV5</accession>
<evidence type="ECO:0000313" key="11">
    <source>
        <dbReference type="Proteomes" id="UP001144372"/>
    </source>
</evidence>
<dbReference type="Gene3D" id="2.40.440.10">
    <property type="entry name" value="L,D-transpeptidase catalytic domain-like"/>
    <property type="match status" value="1"/>
</dbReference>
<dbReference type="InterPro" id="IPR005490">
    <property type="entry name" value="LD_TPept_cat_dom"/>
</dbReference>
<feature type="domain" description="L,D-TPase catalytic" evidence="9">
    <location>
        <begin position="73"/>
        <end position="186"/>
    </location>
</feature>
<comment type="pathway">
    <text evidence="1 7">Cell wall biogenesis; peptidoglycan biosynthesis.</text>
</comment>
<keyword evidence="5 7" id="KW-0573">Peptidoglycan synthesis</keyword>
<organism evidence="10 11">
    <name type="scientific">Desulforhabdus amnigena</name>
    <dbReference type="NCBI Taxonomy" id="40218"/>
    <lineage>
        <taxon>Bacteria</taxon>
        <taxon>Pseudomonadati</taxon>
        <taxon>Thermodesulfobacteriota</taxon>
        <taxon>Syntrophobacteria</taxon>
        <taxon>Syntrophobacterales</taxon>
        <taxon>Syntrophobacteraceae</taxon>
        <taxon>Desulforhabdus</taxon>
    </lineage>
</organism>
<evidence type="ECO:0000259" key="9">
    <source>
        <dbReference type="PROSITE" id="PS52029"/>
    </source>
</evidence>
<evidence type="ECO:0000256" key="1">
    <source>
        <dbReference type="ARBA" id="ARBA00004752"/>
    </source>
</evidence>
<dbReference type="SUPFAM" id="SSF141523">
    <property type="entry name" value="L,D-transpeptidase catalytic domain-like"/>
    <property type="match status" value="1"/>
</dbReference>
<proteinExistence type="inferred from homology"/>
<keyword evidence="3" id="KW-0808">Transferase</keyword>
<evidence type="ECO:0000256" key="5">
    <source>
        <dbReference type="ARBA" id="ARBA00022984"/>
    </source>
</evidence>
<evidence type="ECO:0000256" key="8">
    <source>
        <dbReference type="SAM" id="MobiDB-lite"/>
    </source>
</evidence>